<dbReference type="PROSITE" id="PS00022">
    <property type="entry name" value="EGF_1"/>
    <property type="match status" value="1"/>
</dbReference>
<accession>A0A2T7NCF5</accession>
<dbReference type="InterPro" id="IPR000742">
    <property type="entry name" value="EGF"/>
</dbReference>
<evidence type="ECO:0000313" key="3">
    <source>
        <dbReference type="EMBL" id="PVD18851.1"/>
    </source>
</evidence>
<sequence length="178" mass="19330">MEPATWGHCVCNTGYTGDNCHLLEGQGPQLSRIRNSNACDVNERPCRKVFIDVTNIALTDQLKCRVQEVLTDGSLLPDMSVDDGDFLSAGRLACNLPDARVKSADFPVITAVSLSRSPSNHTLLVCDINSQVTAPTARYRLSWGVDGLWREEQEVDSGHLTASVTVSDLPNGVQLTTD</sequence>
<comment type="caution">
    <text evidence="3">The sequence shown here is derived from an EMBL/GenBank/DDBJ whole genome shotgun (WGS) entry which is preliminary data.</text>
</comment>
<feature type="disulfide bond" evidence="1">
    <location>
        <begin position="11"/>
        <end position="20"/>
    </location>
</feature>
<keyword evidence="1" id="KW-1015">Disulfide bond</keyword>
<dbReference type="EMBL" id="PZQS01000014">
    <property type="protein sequence ID" value="PVD18851.1"/>
    <property type="molecule type" value="Genomic_DNA"/>
</dbReference>
<feature type="domain" description="EGF-like" evidence="2">
    <location>
        <begin position="1"/>
        <end position="21"/>
    </location>
</feature>
<dbReference type="PROSITE" id="PS01186">
    <property type="entry name" value="EGF_2"/>
    <property type="match status" value="1"/>
</dbReference>
<evidence type="ECO:0000256" key="1">
    <source>
        <dbReference type="PROSITE-ProRule" id="PRU00076"/>
    </source>
</evidence>
<comment type="caution">
    <text evidence="1">Lacks conserved residue(s) required for the propagation of feature annotation.</text>
</comment>
<dbReference type="Proteomes" id="UP000245119">
    <property type="component" value="Linkage Group LG14"/>
</dbReference>
<dbReference type="STRING" id="400727.A0A2T7NCF5"/>
<reference evidence="3 4" key="1">
    <citation type="submission" date="2018-04" db="EMBL/GenBank/DDBJ databases">
        <title>The genome of golden apple snail Pomacea canaliculata provides insight into stress tolerance and invasive adaptation.</title>
        <authorList>
            <person name="Liu C."/>
            <person name="Liu B."/>
            <person name="Ren Y."/>
            <person name="Zhang Y."/>
            <person name="Wang H."/>
            <person name="Li S."/>
            <person name="Jiang F."/>
            <person name="Yin L."/>
            <person name="Zhang G."/>
            <person name="Qian W."/>
            <person name="Fan W."/>
        </authorList>
    </citation>
    <scope>NUCLEOTIDE SEQUENCE [LARGE SCALE GENOMIC DNA]</scope>
    <source>
        <strain evidence="3">SZHN2017</strain>
        <tissue evidence="3">Muscle</tissue>
    </source>
</reference>
<dbReference type="PROSITE" id="PS50026">
    <property type="entry name" value="EGF_3"/>
    <property type="match status" value="1"/>
</dbReference>
<protein>
    <recommendedName>
        <fullName evidence="2">EGF-like domain-containing protein</fullName>
    </recommendedName>
</protein>
<evidence type="ECO:0000313" key="4">
    <source>
        <dbReference type="Proteomes" id="UP000245119"/>
    </source>
</evidence>
<organism evidence="3 4">
    <name type="scientific">Pomacea canaliculata</name>
    <name type="common">Golden apple snail</name>
    <dbReference type="NCBI Taxonomy" id="400727"/>
    <lineage>
        <taxon>Eukaryota</taxon>
        <taxon>Metazoa</taxon>
        <taxon>Spiralia</taxon>
        <taxon>Lophotrochozoa</taxon>
        <taxon>Mollusca</taxon>
        <taxon>Gastropoda</taxon>
        <taxon>Caenogastropoda</taxon>
        <taxon>Architaenioglossa</taxon>
        <taxon>Ampullarioidea</taxon>
        <taxon>Ampullariidae</taxon>
        <taxon>Pomacea</taxon>
    </lineage>
</organism>
<keyword evidence="4" id="KW-1185">Reference proteome</keyword>
<keyword evidence="1" id="KW-0245">EGF-like domain</keyword>
<dbReference type="AlphaFoldDB" id="A0A2T7NCF5"/>
<proteinExistence type="predicted"/>
<evidence type="ECO:0000259" key="2">
    <source>
        <dbReference type="PROSITE" id="PS50026"/>
    </source>
</evidence>
<name>A0A2T7NCF5_POMCA</name>
<gene>
    <name evidence="3" type="ORF">C0Q70_21408</name>
</gene>